<sequence length="212" mass="23282">MASLRQGQVALEQRVVVLQQRVLALQQGQGGLQERGVALQQGQTELQGRVEALQQEPMELQEGQGELLQRVVAIQEGQTELQERVVALQQGQVEFQEGLVALQQGQAGFQEGQVDLLEQIKHLNQEFPRQDKNNIARLINRAVTRRTTSLEPFYGLNGQLVPGFPRTGADIGRLNSDAINALLVALGLEVTGAVAARKERFKRYIGLVTGTG</sequence>
<dbReference type="OrthoDB" id="5405293at2759"/>
<dbReference type="EMBL" id="ML120513">
    <property type="protein sequence ID" value="RPA90817.1"/>
    <property type="molecule type" value="Genomic_DNA"/>
</dbReference>
<evidence type="ECO:0000313" key="1">
    <source>
        <dbReference type="EMBL" id="RPA90817.1"/>
    </source>
</evidence>
<dbReference type="Proteomes" id="UP000276215">
    <property type="component" value="Unassembled WGS sequence"/>
</dbReference>
<name>A0A3N4J0S6_9PEZI</name>
<accession>A0A3N4J0S6</accession>
<dbReference type="AlphaFoldDB" id="A0A3N4J0S6"/>
<gene>
    <name evidence="1" type="ORF">L873DRAFT_1716549</name>
</gene>
<dbReference type="STRING" id="1336337.A0A3N4J0S6"/>
<evidence type="ECO:0000313" key="2">
    <source>
        <dbReference type="Proteomes" id="UP000276215"/>
    </source>
</evidence>
<organism evidence="1 2">
    <name type="scientific">Choiromyces venosus 120613-1</name>
    <dbReference type="NCBI Taxonomy" id="1336337"/>
    <lineage>
        <taxon>Eukaryota</taxon>
        <taxon>Fungi</taxon>
        <taxon>Dikarya</taxon>
        <taxon>Ascomycota</taxon>
        <taxon>Pezizomycotina</taxon>
        <taxon>Pezizomycetes</taxon>
        <taxon>Pezizales</taxon>
        <taxon>Tuberaceae</taxon>
        <taxon>Choiromyces</taxon>
    </lineage>
</organism>
<proteinExistence type="predicted"/>
<reference evidence="1 2" key="1">
    <citation type="journal article" date="2018" name="Nat. Ecol. Evol.">
        <title>Pezizomycetes genomes reveal the molecular basis of ectomycorrhizal truffle lifestyle.</title>
        <authorList>
            <person name="Murat C."/>
            <person name="Payen T."/>
            <person name="Noel B."/>
            <person name="Kuo A."/>
            <person name="Morin E."/>
            <person name="Chen J."/>
            <person name="Kohler A."/>
            <person name="Krizsan K."/>
            <person name="Balestrini R."/>
            <person name="Da Silva C."/>
            <person name="Montanini B."/>
            <person name="Hainaut M."/>
            <person name="Levati E."/>
            <person name="Barry K.W."/>
            <person name="Belfiori B."/>
            <person name="Cichocki N."/>
            <person name="Clum A."/>
            <person name="Dockter R.B."/>
            <person name="Fauchery L."/>
            <person name="Guy J."/>
            <person name="Iotti M."/>
            <person name="Le Tacon F."/>
            <person name="Lindquist E.A."/>
            <person name="Lipzen A."/>
            <person name="Malagnac F."/>
            <person name="Mello A."/>
            <person name="Molinier V."/>
            <person name="Miyauchi S."/>
            <person name="Poulain J."/>
            <person name="Riccioni C."/>
            <person name="Rubini A."/>
            <person name="Sitrit Y."/>
            <person name="Splivallo R."/>
            <person name="Traeger S."/>
            <person name="Wang M."/>
            <person name="Zifcakova L."/>
            <person name="Wipf D."/>
            <person name="Zambonelli A."/>
            <person name="Paolocci F."/>
            <person name="Nowrousian M."/>
            <person name="Ottonello S."/>
            <person name="Baldrian P."/>
            <person name="Spatafora J.W."/>
            <person name="Henrissat B."/>
            <person name="Nagy L.G."/>
            <person name="Aury J.M."/>
            <person name="Wincker P."/>
            <person name="Grigoriev I.V."/>
            <person name="Bonfante P."/>
            <person name="Martin F.M."/>
        </authorList>
    </citation>
    <scope>NUCLEOTIDE SEQUENCE [LARGE SCALE GENOMIC DNA]</scope>
    <source>
        <strain evidence="1 2">120613-1</strain>
    </source>
</reference>
<keyword evidence="2" id="KW-1185">Reference proteome</keyword>
<protein>
    <submittedName>
        <fullName evidence="1">Uncharacterized protein</fullName>
    </submittedName>
</protein>